<protein>
    <submittedName>
        <fullName evidence="1">Uncharacterized protein</fullName>
    </submittedName>
</protein>
<accession>A0A7D3XYZ5</accession>
<sequence>MLIQQGLSELKLIKKRMAKIQEDLATYSAWSSKKKHPWGVKGTNQEYSVKQAEKEVQARIQSYHDLSRRFFSIKTAIDRTNLETKITVAGKTFTLHEALLYKNQLVDMNQQLVDACNQAIRKAESDVDRFNAKKERDTLDTADLLYLFPLQEVEKVNQFNIEFMEQVDAALQIANATTHLIGLEE</sequence>
<dbReference type="RefSeq" id="WP_173219490.1">
    <property type="nucleotide sequence ID" value="NZ_CP048104.1"/>
</dbReference>
<reference evidence="1 2" key="1">
    <citation type="submission" date="2020-01" db="EMBL/GenBank/DDBJ databases">
        <authorList>
            <person name="Gulvik C.A."/>
            <person name="Batra D.G."/>
        </authorList>
    </citation>
    <scope>NUCLEOTIDE SEQUENCE [LARGE SCALE GENOMIC DNA]</scope>
    <source>
        <strain evidence="1 2">W9323</strain>
    </source>
</reference>
<evidence type="ECO:0000313" key="2">
    <source>
        <dbReference type="Proteomes" id="UP000503088"/>
    </source>
</evidence>
<name>A0A7D3XYZ5_9BACL</name>
<dbReference type="EMBL" id="CP048104">
    <property type="protein sequence ID" value="QKG83200.1"/>
    <property type="molecule type" value="Genomic_DNA"/>
</dbReference>
<dbReference type="AlphaFoldDB" id="A0A7D3XYZ5"/>
<organism evidence="1 2">
    <name type="scientific">Kroppenstedtia pulmonis</name>
    <dbReference type="NCBI Taxonomy" id="1380685"/>
    <lineage>
        <taxon>Bacteria</taxon>
        <taxon>Bacillati</taxon>
        <taxon>Bacillota</taxon>
        <taxon>Bacilli</taxon>
        <taxon>Bacillales</taxon>
        <taxon>Thermoactinomycetaceae</taxon>
        <taxon>Kroppenstedtia</taxon>
    </lineage>
</organism>
<dbReference type="Gene3D" id="6.10.320.10">
    <property type="match status" value="1"/>
</dbReference>
<dbReference type="Proteomes" id="UP000503088">
    <property type="component" value="Chromosome"/>
</dbReference>
<keyword evidence="2" id="KW-1185">Reference proteome</keyword>
<gene>
    <name evidence="1" type="ORF">GXN76_01125</name>
</gene>
<proteinExistence type="predicted"/>
<dbReference type="KEGG" id="kpul:GXN76_01125"/>
<evidence type="ECO:0000313" key="1">
    <source>
        <dbReference type="EMBL" id="QKG83200.1"/>
    </source>
</evidence>